<organism evidence="1 2">
    <name type="scientific">Streptococcus uberis</name>
    <dbReference type="NCBI Taxonomy" id="1349"/>
    <lineage>
        <taxon>Bacteria</taxon>
        <taxon>Bacillati</taxon>
        <taxon>Bacillota</taxon>
        <taxon>Bacilli</taxon>
        <taxon>Lactobacillales</taxon>
        <taxon>Streptococcaceae</taxon>
        <taxon>Streptococcus</taxon>
    </lineage>
</organism>
<dbReference type="EMBL" id="WLXI01000009">
    <property type="protein sequence ID" value="MTD01032.1"/>
    <property type="molecule type" value="Genomic_DNA"/>
</dbReference>
<dbReference type="InterPro" id="IPR007487">
    <property type="entry name" value="ABC_transpt-TYRBP-like"/>
</dbReference>
<dbReference type="CDD" id="cd06325">
    <property type="entry name" value="PBP1_ABC_unchar_transporter"/>
    <property type="match status" value="1"/>
</dbReference>
<evidence type="ECO:0000313" key="1">
    <source>
        <dbReference type="EMBL" id="MTD01032.1"/>
    </source>
</evidence>
<comment type="caution">
    <text evidence="1">The sequence shown here is derived from an EMBL/GenBank/DDBJ whole genome shotgun (WGS) entry which is preliminary data.</text>
</comment>
<protein>
    <submittedName>
        <fullName evidence="1">ABC transporter substrate-binding protein</fullName>
    </submittedName>
</protein>
<dbReference type="PANTHER" id="PTHR35271">
    <property type="entry name" value="ABC TRANSPORTER, SUBSTRATE-BINDING LIPOPROTEIN-RELATED"/>
    <property type="match status" value="1"/>
</dbReference>
<name>A0A2X4HIU6_STRUB</name>
<dbReference type="SUPFAM" id="SSF53822">
    <property type="entry name" value="Periplasmic binding protein-like I"/>
    <property type="match status" value="1"/>
</dbReference>
<dbReference type="AlphaFoldDB" id="A0A2X4HIU6"/>
<gene>
    <name evidence="1" type="ORF">GKS16_01865</name>
</gene>
<dbReference type="Pfam" id="PF04392">
    <property type="entry name" value="ABC_sub_bind"/>
    <property type="match status" value="1"/>
</dbReference>
<accession>A0A2X4HIU6</accession>
<evidence type="ECO:0000313" key="2">
    <source>
        <dbReference type="Proteomes" id="UP000483839"/>
    </source>
</evidence>
<dbReference type="Gene3D" id="3.40.50.2300">
    <property type="match status" value="2"/>
</dbReference>
<dbReference type="Proteomes" id="UP000483839">
    <property type="component" value="Unassembled WGS sequence"/>
</dbReference>
<dbReference type="RefSeq" id="WP_046388460.1">
    <property type="nucleotide sequence ID" value="NZ_BAABQD010000005.1"/>
</dbReference>
<reference evidence="1 2" key="1">
    <citation type="submission" date="2019-11" db="EMBL/GenBank/DDBJ databases">
        <title>Streptococcus uberis isolated from clinical mastitis cases on a southeastern Queensland dairy.</title>
        <authorList>
            <person name="Workentine M.L."/>
            <person name="Price R."/>
            <person name="Olchowy T."/>
        </authorList>
    </citation>
    <scope>NUCLEOTIDE SEQUENCE [LARGE SCALE GENOMIC DNA]</scope>
    <source>
        <strain evidence="1 2">OLC4459-A17</strain>
    </source>
</reference>
<dbReference type="PANTHER" id="PTHR35271:SF1">
    <property type="entry name" value="ABC TRANSPORTER, SUBSTRATE-BINDING LIPOPROTEIN"/>
    <property type="match status" value="1"/>
</dbReference>
<dbReference type="PROSITE" id="PS51257">
    <property type="entry name" value="PROKAR_LIPOPROTEIN"/>
    <property type="match status" value="1"/>
</dbReference>
<sequence>MKLKTYLLLGLTSLLLVGCRNAESSPTKTSGKVTVGILQYMEHDSLTAARKGFETALKEGGYEAGKNLTIDYQNAQGDQSNLQTMSEQLVKKSDVVLAIATPSAQSLATVSTETPVLFTAVTDPLSANLVKSIKKPGGLITGTSDQAPIDKQVDLLKQALPQAKKVGILYTSSERNSEVQVKEAEKELKKAGYEIVKKGISSSNDVQDAATSLMKTSDALFVPTDNTVASTMTMLGQLSLDNKVPVIGGSTDMVDAGGLLTYGTNYTELGKQVGKQALKVLKGQKPATIPVEYPKKLELHVNQKQAEALGIDVSHLSLKN</sequence>
<proteinExistence type="predicted"/>
<dbReference type="InterPro" id="IPR028082">
    <property type="entry name" value="Peripla_BP_I"/>
</dbReference>